<evidence type="ECO:0000256" key="2">
    <source>
        <dbReference type="ARBA" id="ARBA00022670"/>
    </source>
</evidence>
<evidence type="ECO:0000256" key="7">
    <source>
        <dbReference type="ARBA" id="ARBA00023145"/>
    </source>
</evidence>
<dbReference type="SMART" id="SM00944">
    <property type="entry name" value="Pro-kuma_activ"/>
    <property type="match status" value="1"/>
</dbReference>
<accession>A0A1W6JX89</accession>
<feature type="transmembrane region" description="Helical" evidence="8">
    <location>
        <begin position="1297"/>
        <end position="1315"/>
    </location>
</feature>
<dbReference type="GO" id="GO:0006508">
    <property type="term" value="P:proteolysis"/>
    <property type="evidence" value="ECO:0007669"/>
    <property type="project" value="UniProtKB-KW"/>
</dbReference>
<gene>
    <name evidence="10" type="ORF">B6F84_01710</name>
</gene>
<dbReference type="InterPro" id="IPR050819">
    <property type="entry name" value="Tripeptidyl-peptidase_I"/>
</dbReference>
<dbReference type="GeneID" id="41589595"/>
<evidence type="ECO:0000256" key="5">
    <source>
        <dbReference type="ARBA" id="ARBA00022825"/>
    </source>
</evidence>
<keyword evidence="8" id="KW-0472">Membrane</keyword>
<sequence length="1321" mass="143356">MKKLFAIIISIFFILGILPILSTAQQTQQTYISPNLQGTPITKLNPNSPIYINIFAMPKNMNSLLFLTQEIQNGQVHLTRQQIINEFAPKSEIQSISSYLQSEGFIIVTKTPFSIIAEAPAYIVNNVFNTTLYLYKINNEIAYKPENNPVIPSQLHNVIITGLTNYTTISPDVQPQYLILGKLVNGVLEPVNSSKAMPLSSLQFAYTYYTPKDLEGAYNVTGPEGKNVTVAIIDAYGDPEIQQDINTFDKQFDLPPVNLTIVPIGPYHPLFGVLFGWDGETALDVEAVHSMAPYANIQLVVPYSDSFSAILQAIIYIVSGDTAQIVDMSFGAPENEFTTSGLYGYFEGISYPNYPLIDYYFALGTAEGITFVAASGDEGAYEGTYTTYGGVVFPSSSPFVLSVGGTSLYANITSGYVSTENSSAFYGYETAWSVLPQYEELGTSTVASGGGYSTFFPAPYWQRSITNSIFRTTPDVSADANPYTGFVTIVEGAQEIIGGTSLSTQLWGGMIADIDSYIGHSLGLIAPILYSIYKNSTLYYEAFHEITLGFNGKYYAHSGYNLVTGIGSPNLGMLENIIAKYLSTHPELQISLATFEPQTTMPWYMYNTTFTIVANINYPNGSTVTSGNFSAYIYTLSGYLSTVKLTFNGTYWVGNYTIMPGETPNVWTIVVNGTSGKYSGIAQTDIDVGESIDIIGPEDSYIPINSEFEIEACIYYPNGTPVIHQTFNASFVHNGKTIFVSKLLPGSTPGCYQGIGGLIYPQPQGTYLMFISNTYSSAYAWNYFGLIDYGIVFSPINDGFTSVSPGENITVLGFTYDIDGLGIFTSSDYAELLTTNGTLIEKVPMTLAPDVTQFGIYDLFGYHEANITIPTNITPGFYKIVIAGELNTSTGPMYGNFTTFIYISPSTLNYQVKSITTVPEGEYVKVMANITYQNGTEVKFGEFIAGFVPTELNFKAIEIESDTGIPLQYNSTLGEWIGVYQMPSILTEQGSIYQGDPLDELAGPWNIFVVGTSASGENVIISPYYITVMPYTYIGSITVSQNNITKVPLVSYNGSAYILQGVYATSLKVDSMDAPLIIMNSQIESLQVSNSIITVEGSKINNITLVNSDANLIQDTIGNTKTAVTLDNSNISVVASVIYDSEYAFNQSNSIIKLEGVSYQNVINQSTLPKPVIVSYSPQNITTSSASISVNIAGENLRVTSVSINNIPVTYSVTTTSTGIEVAIPFNSSVMAPGPYTITISVNDGLQYTLSAAIYNSYQDVKLSSDVSSVNSTLSSDLSSVSHSLSSISGTASDGEILGIVGIIIGLIAVFLVFFRRGGNK</sequence>
<dbReference type="SUPFAM" id="SSF54897">
    <property type="entry name" value="Protease propeptides/inhibitors"/>
    <property type="match status" value="1"/>
</dbReference>
<organism evidence="10 11">
    <name type="scientific">Acidianus manzaensis</name>
    <dbReference type="NCBI Taxonomy" id="282676"/>
    <lineage>
        <taxon>Archaea</taxon>
        <taxon>Thermoproteota</taxon>
        <taxon>Thermoprotei</taxon>
        <taxon>Sulfolobales</taxon>
        <taxon>Sulfolobaceae</taxon>
        <taxon>Acidianus</taxon>
    </lineage>
</organism>
<dbReference type="SUPFAM" id="SSF52743">
    <property type="entry name" value="Subtilisin-like"/>
    <property type="match status" value="1"/>
</dbReference>
<evidence type="ECO:0000256" key="4">
    <source>
        <dbReference type="ARBA" id="ARBA00022801"/>
    </source>
</evidence>
<dbReference type="PANTHER" id="PTHR14218:SF15">
    <property type="entry name" value="TRIPEPTIDYL-PEPTIDASE 1"/>
    <property type="match status" value="1"/>
</dbReference>
<dbReference type="PROSITE" id="PS51695">
    <property type="entry name" value="SEDOLISIN"/>
    <property type="match status" value="1"/>
</dbReference>
<proteinExistence type="predicted"/>
<dbReference type="CDD" id="cd11377">
    <property type="entry name" value="Pro-peptidase_S53"/>
    <property type="match status" value="1"/>
</dbReference>
<keyword evidence="4" id="KW-0378">Hydrolase</keyword>
<feature type="domain" description="Peptidase S53" evidence="9">
    <location>
        <begin position="208"/>
        <end position="581"/>
    </location>
</feature>
<dbReference type="GO" id="GO:0046872">
    <property type="term" value="F:metal ion binding"/>
    <property type="evidence" value="ECO:0007669"/>
    <property type="project" value="UniProtKB-KW"/>
</dbReference>
<keyword evidence="8" id="KW-0812">Transmembrane</keyword>
<keyword evidence="2" id="KW-0645">Protease</keyword>
<dbReference type="GO" id="GO:0008240">
    <property type="term" value="F:tripeptidyl-peptidase activity"/>
    <property type="evidence" value="ECO:0007669"/>
    <property type="project" value="TreeGrafter"/>
</dbReference>
<protein>
    <recommendedName>
        <fullName evidence="9">Peptidase S53 domain-containing protein</fullName>
    </recommendedName>
</protein>
<dbReference type="InterPro" id="IPR036852">
    <property type="entry name" value="Peptidase_S8/S53_dom_sf"/>
</dbReference>
<dbReference type="InterPro" id="IPR017001">
    <property type="entry name" value="Pept_S53_physarolisin-II_arc"/>
</dbReference>
<keyword evidence="8" id="KW-1133">Transmembrane helix</keyword>
<dbReference type="Gene3D" id="3.40.50.200">
    <property type="entry name" value="Peptidase S8/S53 domain"/>
    <property type="match status" value="1"/>
</dbReference>
<dbReference type="InterPro" id="IPR030400">
    <property type="entry name" value="Sedolisin_dom"/>
</dbReference>
<reference evidence="10 11" key="1">
    <citation type="submission" date="2017-03" db="EMBL/GenBank/DDBJ databases">
        <title>Sulfur activation and transportation mechanism of thermophilic Archaea Acidianus manzaensis YN-25.</title>
        <authorList>
            <person name="Ma Y."/>
            <person name="Yang Y."/>
            <person name="Xia J."/>
        </authorList>
    </citation>
    <scope>NUCLEOTIDE SEQUENCE [LARGE SCALE GENOMIC DNA]</scope>
    <source>
        <strain evidence="10 11">YN-25</strain>
    </source>
</reference>
<evidence type="ECO:0000259" key="9">
    <source>
        <dbReference type="PROSITE" id="PS51695"/>
    </source>
</evidence>
<dbReference type="Pfam" id="PF09286">
    <property type="entry name" value="Pro-kuma_activ"/>
    <property type="match status" value="1"/>
</dbReference>
<dbReference type="RefSeq" id="WP_148690619.1">
    <property type="nucleotide sequence ID" value="NZ_CP020477.1"/>
</dbReference>
<evidence type="ECO:0000313" key="10">
    <source>
        <dbReference type="EMBL" id="ARM74867.1"/>
    </source>
</evidence>
<evidence type="ECO:0000313" key="11">
    <source>
        <dbReference type="Proteomes" id="UP000193404"/>
    </source>
</evidence>
<evidence type="ECO:0000256" key="3">
    <source>
        <dbReference type="ARBA" id="ARBA00022723"/>
    </source>
</evidence>
<comment type="cofactor">
    <cofactor evidence="1">
        <name>Ca(2+)</name>
        <dbReference type="ChEBI" id="CHEBI:29108"/>
    </cofactor>
</comment>
<keyword evidence="3" id="KW-0479">Metal-binding</keyword>
<dbReference type="GO" id="GO:0004252">
    <property type="term" value="F:serine-type endopeptidase activity"/>
    <property type="evidence" value="ECO:0007669"/>
    <property type="project" value="InterPro"/>
</dbReference>
<keyword evidence="5" id="KW-0720">Serine protease</keyword>
<keyword evidence="7" id="KW-0865">Zymogen</keyword>
<evidence type="ECO:0000256" key="6">
    <source>
        <dbReference type="ARBA" id="ARBA00022837"/>
    </source>
</evidence>
<evidence type="ECO:0000256" key="8">
    <source>
        <dbReference type="SAM" id="Phobius"/>
    </source>
</evidence>
<dbReference type="EMBL" id="CP020477">
    <property type="protein sequence ID" value="ARM74867.1"/>
    <property type="molecule type" value="Genomic_DNA"/>
</dbReference>
<name>A0A1W6JX89_9CREN</name>
<dbReference type="STRING" id="282676.B6F84_01710"/>
<dbReference type="PANTHER" id="PTHR14218">
    <property type="entry name" value="PROTEASE S8 TRIPEPTIDYL PEPTIDASE I CLN2"/>
    <property type="match status" value="1"/>
</dbReference>
<dbReference type="OrthoDB" id="56693at2157"/>
<evidence type="ECO:0000256" key="1">
    <source>
        <dbReference type="ARBA" id="ARBA00001913"/>
    </source>
</evidence>
<dbReference type="PIRSF" id="PIRSF032623">
    <property type="entry name" value="Peptidase_SSO2181_prd"/>
    <property type="match status" value="1"/>
</dbReference>
<dbReference type="CDD" id="cd04056">
    <property type="entry name" value="Peptidases_S53"/>
    <property type="match status" value="1"/>
</dbReference>
<dbReference type="Proteomes" id="UP000193404">
    <property type="component" value="Chromosome"/>
</dbReference>
<dbReference type="InterPro" id="IPR015366">
    <property type="entry name" value="S53_propep"/>
</dbReference>
<keyword evidence="6" id="KW-0106">Calcium</keyword>
<dbReference type="KEGG" id="aman:B6F84_01710"/>
<keyword evidence="11" id="KW-1185">Reference proteome</keyword>